<evidence type="ECO:0000256" key="1">
    <source>
        <dbReference type="ARBA" id="ARBA00022603"/>
    </source>
</evidence>
<dbReference type="NCBIfam" id="TIGR03438">
    <property type="entry name" value="egtD_ergothio"/>
    <property type="match status" value="1"/>
</dbReference>
<dbReference type="GO" id="GO:0032259">
    <property type="term" value="P:methylation"/>
    <property type="evidence" value="ECO:0007669"/>
    <property type="project" value="UniProtKB-KW"/>
</dbReference>
<dbReference type="InterPro" id="IPR051128">
    <property type="entry name" value="EgtD_Methyltrsf_superfamily"/>
</dbReference>
<dbReference type="InterPro" id="IPR035094">
    <property type="entry name" value="EgtD"/>
</dbReference>
<gene>
    <name evidence="4" type="ORF">SI859A1_02868</name>
</gene>
<keyword evidence="5" id="KW-1185">Reference proteome</keyword>
<keyword evidence="1" id="KW-0489">Methyltransferase</keyword>
<keyword evidence="2" id="KW-0808">Transferase</keyword>
<evidence type="ECO:0000256" key="2">
    <source>
        <dbReference type="ARBA" id="ARBA00022679"/>
    </source>
</evidence>
<sequence length="320" mass="34773">MSMLDRIDTLAQQREAFRADVLDGLSRTPKTLPSRWLYDDRGSELFEEITALPEYYPTRTETGILKEQAGEIAAVFGPQAVLIEYGAGAGIKTEIVLAALAAPRLYVPIDISGDFLEASAERIRKRFPGLAVEPVVADFTAEFDLPGDLPQDGRRGGFFPGSTLGNLGRREALAFLARMRRHVGEDGVAVLGVDLKKDIDTLLAAYDDAAGVTAAFDINILERMQRELGADLPLDNFAHEARWNGEASAVEMHLVARDACTLSVAGRSFAFEAGETIHTESSRKYDVEALAGMADESGWSLDKVWTDPHGLFALVSLSAV</sequence>
<protein>
    <recommendedName>
        <fullName evidence="3">Histidine-specific methyltransferase SAM-dependent domain-containing protein</fullName>
    </recommendedName>
</protein>
<proteinExistence type="predicted"/>
<dbReference type="Proteomes" id="UP000000321">
    <property type="component" value="Unassembled WGS sequence"/>
</dbReference>
<name>Q1YGF8_AURMS</name>
<evidence type="ECO:0000259" key="3">
    <source>
        <dbReference type="Pfam" id="PF10017"/>
    </source>
</evidence>
<dbReference type="AlphaFoldDB" id="Q1YGF8"/>
<dbReference type="EMBL" id="AAPJ01000005">
    <property type="protein sequence ID" value="EAS49267.1"/>
    <property type="molecule type" value="Genomic_DNA"/>
</dbReference>
<feature type="domain" description="Histidine-specific methyltransferase SAM-dependent" evidence="3">
    <location>
        <begin position="17"/>
        <end position="317"/>
    </location>
</feature>
<dbReference type="PANTHER" id="PTHR43397">
    <property type="entry name" value="ERGOTHIONEINE BIOSYNTHESIS PROTEIN 1"/>
    <property type="match status" value="1"/>
</dbReference>
<dbReference type="Pfam" id="PF10017">
    <property type="entry name" value="Methyltransf_33"/>
    <property type="match status" value="1"/>
</dbReference>
<dbReference type="SUPFAM" id="SSF53335">
    <property type="entry name" value="S-adenosyl-L-methionine-dependent methyltransferases"/>
    <property type="match status" value="1"/>
</dbReference>
<dbReference type="BioCyc" id="AURANTIMONAS:SI859A1_02868-MONOMER"/>
<organism evidence="4 5">
    <name type="scientific">Aurantimonas manganoxydans (strain ATCC BAA-1229 / DSM 21871 / SI85-9A1)</name>
    <dbReference type="NCBI Taxonomy" id="287752"/>
    <lineage>
        <taxon>Bacteria</taxon>
        <taxon>Pseudomonadati</taxon>
        <taxon>Pseudomonadota</taxon>
        <taxon>Alphaproteobacteria</taxon>
        <taxon>Hyphomicrobiales</taxon>
        <taxon>Aurantimonadaceae</taxon>
        <taxon>Aurantimonas</taxon>
    </lineage>
</organism>
<dbReference type="GO" id="GO:0008168">
    <property type="term" value="F:methyltransferase activity"/>
    <property type="evidence" value="ECO:0007669"/>
    <property type="project" value="UniProtKB-KW"/>
</dbReference>
<accession>Q1YGF8</accession>
<dbReference type="PIRSF" id="PIRSF018005">
    <property type="entry name" value="UCP018005"/>
    <property type="match status" value="1"/>
</dbReference>
<dbReference type="InterPro" id="IPR019257">
    <property type="entry name" value="MeTrfase_dom"/>
</dbReference>
<dbReference type="Gene3D" id="3.40.50.150">
    <property type="entry name" value="Vaccinia Virus protein VP39"/>
    <property type="match status" value="1"/>
</dbReference>
<dbReference type="InterPro" id="IPR029063">
    <property type="entry name" value="SAM-dependent_MTases_sf"/>
</dbReference>
<evidence type="ECO:0000313" key="5">
    <source>
        <dbReference type="Proteomes" id="UP000000321"/>
    </source>
</evidence>
<reference evidence="4 5" key="1">
    <citation type="journal article" date="2008" name="Appl. Environ. Microbiol.">
        <title>Genomic insights into Mn(II) oxidation by the marine alphaproteobacterium Aurantimonas sp. strain SI85-9A1.</title>
        <authorList>
            <person name="Dick G.J."/>
            <person name="Podell S."/>
            <person name="Johnson H.A."/>
            <person name="Rivera-Espinoza Y."/>
            <person name="Bernier-Latmani R."/>
            <person name="McCarthy J.K."/>
            <person name="Torpey J.W."/>
            <person name="Clement B.G."/>
            <person name="Gaasterland T."/>
            <person name="Tebo B.M."/>
        </authorList>
    </citation>
    <scope>NUCLEOTIDE SEQUENCE [LARGE SCALE GENOMIC DNA]</scope>
    <source>
        <strain evidence="4 5">SI85-9A1</strain>
    </source>
</reference>
<dbReference type="HOGENOM" id="CLU_049766_1_1_5"/>
<dbReference type="InterPro" id="IPR017804">
    <property type="entry name" value="MeTrfase_EgtD-like"/>
</dbReference>
<dbReference type="PANTHER" id="PTHR43397:SF1">
    <property type="entry name" value="ERGOTHIONEINE BIOSYNTHESIS PROTEIN 1"/>
    <property type="match status" value="1"/>
</dbReference>
<evidence type="ECO:0000313" key="4">
    <source>
        <dbReference type="EMBL" id="EAS49267.1"/>
    </source>
</evidence>
<comment type="caution">
    <text evidence="4">The sequence shown here is derived from an EMBL/GenBank/DDBJ whole genome shotgun (WGS) entry which is preliminary data.</text>
</comment>